<evidence type="ECO:0000256" key="1">
    <source>
        <dbReference type="SAM" id="MobiDB-lite"/>
    </source>
</evidence>
<dbReference type="AlphaFoldDB" id="A0A448XS08"/>
<feature type="transmembrane region" description="Helical" evidence="2">
    <location>
        <begin position="29"/>
        <end position="48"/>
    </location>
</feature>
<name>A0A448XS08_9PLAT</name>
<gene>
    <name evidence="3" type="ORF">PXEA_LOCUS36950</name>
</gene>
<keyword evidence="2" id="KW-0812">Transmembrane</keyword>
<dbReference type="Proteomes" id="UP000784294">
    <property type="component" value="Unassembled WGS sequence"/>
</dbReference>
<proteinExistence type="predicted"/>
<keyword evidence="4" id="KW-1185">Reference proteome</keyword>
<protein>
    <submittedName>
        <fullName evidence="3">Uncharacterized protein</fullName>
    </submittedName>
</protein>
<keyword evidence="2" id="KW-1133">Transmembrane helix</keyword>
<accession>A0A448XS08</accession>
<feature type="transmembrane region" description="Helical" evidence="2">
    <location>
        <begin position="6"/>
        <end position="24"/>
    </location>
</feature>
<evidence type="ECO:0000256" key="2">
    <source>
        <dbReference type="SAM" id="Phobius"/>
    </source>
</evidence>
<dbReference type="EMBL" id="CAAALY010282178">
    <property type="protein sequence ID" value="VEL43510.1"/>
    <property type="molecule type" value="Genomic_DNA"/>
</dbReference>
<keyword evidence="2" id="KW-0472">Membrane</keyword>
<evidence type="ECO:0000313" key="4">
    <source>
        <dbReference type="Proteomes" id="UP000784294"/>
    </source>
</evidence>
<feature type="region of interest" description="Disordered" evidence="1">
    <location>
        <begin position="138"/>
        <end position="182"/>
    </location>
</feature>
<comment type="caution">
    <text evidence="3">The sequence shown here is derived from an EMBL/GenBank/DDBJ whole genome shotgun (WGS) entry which is preliminary data.</text>
</comment>
<reference evidence="3" key="1">
    <citation type="submission" date="2018-11" db="EMBL/GenBank/DDBJ databases">
        <authorList>
            <consortium name="Pathogen Informatics"/>
        </authorList>
    </citation>
    <scope>NUCLEOTIDE SEQUENCE</scope>
</reference>
<feature type="transmembrane region" description="Helical" evidence="2">
    <location>
        <begin position="85"/>
        <end position="110"/>
    </location>
</feature>
<sequence length="324" mass="35820">FLLPLSSFLFPLSSFLFHLSSFLFHRPSFLFPLSSFIFSLSSFIFYLFSFPFPLSSFIFSLSFFIFHLSSFLFPPSSFLLSLFSFLFSFSSFLFHLSSFILPISSFLLLYSSFLFPPFPFLFPRCPFLQTPVSTPTSEVVAPASPPANGKPESEPLPGPQPASEPELGLQSSLPPVEAHSPNTDPAGLAVPAAVAVAVAEPLVSLVVCPPASTEADLVKTETGSAEHQPSEADACLQNHYSDQVVPAKTGKLPTPGVSLPFVIIYHLLLKLKLYSYYSQVVCAPRRWCKRMHTPHPPRASSLHDPSFFPHFHSRARHGDGEWEA</sequence>
<organism evidence="3 4">
    <name type="scientific">Protopolystoma xenopodis</name>
    <dbReference type="NCBI Taxonomy" id="117903"/>
    <lineage>
        <taxon>Eukaryota</taxon>
        <taxon>Metazoa</taxon>
        <taxon>Spiralia</taxon>
        <taxon>Lophotrochozoa</taxon>
        <taxon>Platyhelminthes</taxon>
        <taxon>Monogenea</taxon>
        <taxon>Polyopisthocotylea</taxon>
        <taxon>Polystomatidea</taxon>
        <taxon>Polystomatidae</taxon>
        <taxon>Protopolystoma</taxon>
    </lineage>
</organism>
<feature type="non-terminal residue" evidence="3">
    <location>
        <position position="1"/>
    </location>
</feature>
<evidence type="ECO:0000313" key="3">
    <source>
        <dbReference type="EMBL" id="VEL43510.1"/>
    </source>
</evidence>